<dbReference type="Pfam" id="PF14530">
    <property type="entry name" value="DUF4439"/>
    <property type="match status" value="1"/>
</dbReference>
<evidence type="ECO:0000313" key="4">
    <source>
        <dbReference type="Proteomes" id="UP001597280"/>
    </source>
</evidence>
<comment type="caution">
    <text evidence="3">The sequence shown here is derived from an EMBL/GenBank/DDBJ whole genome shotgun (WGS) entry which is preliminary data.</text>
</comment>
<dbReference type="RefSeq" id="WP_137771769.1">
    <property type="nucleotide sequence ID" value="NZ_BAAAIS010000001.1"/>
</dbReference>
<dbReference type="InterPro" id="IPR012347">
    <property type="entry name" value="Ferritin-like"/>
</dbReference>
<dbReference type="SUPFAM" id="SSF47240">
    <property type="entry name" value="Ferritin-like"/>
    <property type="match status" value="1"/>
</dbReference>
<evidence type="ECO:0000259" key="2">
    <source>
        <dbReference type="Pfam" id="PF14530"/>
    </source>
</evidence>
<dbReference type="InterPro" id="IPR029447">
    <property type="entry name" value="DUF4439"/>
</dbReference>
<name>A0ABW4PUC9_9MICO</name>
<keyword evidence="4" id="KW-1185">Reference proteome</keyword>
<dbReference type="InterPro" id="IPR009078">
    <property type="entry name" value="Ferritin-like_SF"/>
</dbReference>
<evidence type="ECO:0000313" key="3">
    <source>
        <dbReference type="EMBL" id="MFD1833760.1"/>
    </source>
</evidence>
<reference evidence="4" key="1">
    <citation type="journal article" date="2019" name="Int. J. Syst. Evol. Microbiol.">
        <title>The Global Catalogue of Microorganisms (GCM) 10K type strain sequencing project: providing services to taxonomists for standard genome sequencing and annotation.</title>
        <authorList>
            <consortium name="The Broad Institute Genomics Platform"/>
            <consortium name="The Broad Institute Genome Sequencing Center for Infectious Disease"/>
            <person name="Wu L."/>
            <person name="Ma J."/>
        </authorList>
    </citation>
    <scope>NUCLEOTIDE SEQUENCE [LARGE SCALE GENOMIC DNA]</scope>
    <source>
        <strain evidence="4">JCM 11650</strain>
    </source>
</reference>
<organism evidence="3 4">
    <name type="scientific">Brachybacterium rhamnosum</name>
    <dbReference type="NCBI Taxonomy" id="173361"/>
    <lineage>
        <taxon>Bacteria</taxon>
        <taxon>Bacillati</taxon>
        <taxon>Actinomycetota</taxon>
        <taxon>Actinomycetes</taxon>
        <taxon>Micrococcales</taxon>
        <taxon>Dermabacteraceae</taxon>
        <taxon>Brachybacterium</taxon>
    </lineage>
</organism>
<dbReference type="Proteomes" id="UP001597280">
    <property type="component" value="Unassembled WGS sequence"/>
</dbReference>
<proteinExistence type="predicted"/>
<protein>
    <submittedName>
        <fullName evidence="3">DUF4439 domain-containing protein</fullName>
    </submittedName>
</protein>
<feature type="region of interest" description="Disordered" evidence="1">
    <location>
        <begin position="123"/>
        <end position="144"/>
    </location>
</feature>
<evidence type="ECO:0000256" key="1">
    <source>
        <dbReference type="SAM" id="MobiDB-lite"/>
    </source>
</evidence>
<dbReference type="Gene3D" id="1.20.1260.10">
    <property type="match status" value="1"/>
</dbReference>
<sequence>MLADPSDPGRPAPGRRATPARPAPVPRPGRRAVLLAGASTGLLALAGCGTVRLGGPAPYTPPPPGIDDLYREDLLASLETCLAGARAVEEATDPGTDAAAAEVLSELVGVLPAQRDSLRTGAELEDAASAEAAGSPTATVSPSASPAADAAALVAALSDLRVLCTAAARQVSGSLARPVAAIGAHVHWAALRLVAASGSGEVAALPPAEEIVPTRTVPETDPPSIGAESDYHLTIEAAQDQEWYAGYVHEVLAARTADEERTAHEEASTLHRDRAAALAAAAQEDGAPVVERKAVYALPVEPLDEDTAAKLPAQVSTALLDAHLALTGAAPFARRPLGIAAALAEAGVLAPLTGAMDPLPSLDITQRGADG</sequence>
<accession>A0ABW4PUC9</accession>
<feature type="compositionally biased region" description="Low complexity" evidence="1">
    <location>
        <begin position="129"/>
        <end position="144"/>
    </location>
</feature>
<feature type="domain" description="DUF4439" evidence="2">
    <location>
        <begin position="237"/>
        <end position="360"/>
    </location>
</feature>
<dbReference type="EMBL" id="JBHUFL010000001">
    <property type="protein sequence ID" value="MFD1833760.1"/>
    <property type="molecule type" value="Genomic_DNA"/>
</dbReference>
<feature type="region of interest" description="Disordered" evidence="1">
    <location>
        <begin position="1"/>
        <end position="29"/>
    </location>
</feature>
<gene>
    <name evidence="3" type="ORF">ACFSDA_01610</name>
</gene>